<accession>A0A8J3RIM0</accession>
<dbReference type="PANTHER" id="PTHR21310:SF40">
    <property type="entry name" value="AMINOGLYCOSIDE PHOSPHOTRANSFERASE DOMAIN-CONTAINING PROTEIN-RELATED"/>
    <property type="match status" value="1"/>
</dbReference>
<feature type="compositionally biased region" description="Basic residues" evidence="1">
    <location>
        <begin position="337"/>
        <end position="351"/>
    </location>
</feature>
<gene>
    <name evidence="3" type="ORF">Mth01_52860</name>
</gene>
<evidence type="ECO:0000256" key="1">
    <source>
        <dbReference type="SAM" id="MobiDB-lite"/>
    </source>
</evidence>
<dbReference type="Proteomes" id="UP000610966">
    <property type="component" value="Unassembled WGS sequence"/>
</dbReference>
<feature type="region of interest" description="Disordered" evidence="1">
    <location>
        <begin position="298"/>
        <end position="372"/>
    </location>
</feature>
<evidence type="ECO:0000259" key="2">
    <source>
        <dbReference type="Pfam" id="PF01636"/>
    </source>
</evidence>
<dbReference type="InterPro" id="IPR051678">
    <property type="entry name" value="AGP_Transferase"/>
</dbReference>
<dbReference type="PANTHER" id="PTHR21310">
    <property type="entry name" value="AMINOGLYCOSIDE PHOSPHOTRANSFERASE-RELATED-RELATED"/>
    <property type="match status" value="1"/>
</dbReference>
<dbReference type="RefSeq" id="WP_204018678.1">
    <property type="nucleotide sequence ID" value="NZ_BOOG01000070.1"/>
</dbReference>
<reference evidence="3" key="1">
    <citation type="submission" date="2021-01" db="EMBL/GenBank/DDBJ databases">
        <title>Whole genome shotgun sequence of Sphaerimonospora thailandensis NBRC 107569.</title>
        <authorList>
            <person name="Komaki H."/>
            <person name="Tamura T."/>
        </authorList>
    </citation>
    <scope>NUCLEOTIDE SEQUENCE</scope>
    <source>
        <strain evidence="3">NBRC 107569</strain>
    </source>
</reference>
<dbReference type="Pfam" id="PF01636">
    <property type="entry name" value="APH"/>
    <property type="match status" value="1"/>
</dbReference>
<protein>
    <recommendedName>
        <fullName evidence="2">Aminoglycoside phosphotransferase domain-containing protein</fullName>
    </recommendedName>
</protein>
<feature type="compositionally biased region" description="Basic residues" evidence="1">
    <location>
        <begin position="305"/>
        <end position="324"/>
    </location>
</feature>
<organism evidence="3 4">
    <name type="scientific">Sphaerimonospora thailandensis</name>
    <dbReference type="NCBI Taxonomy" id="795644"/>
    <lineage>
        <taxon>Bacteria</taxon>
        <taxon>Bacillati</taxon>
        <taxon>Actinomycetota</taxon>
        <taxon>Actinomycetes</taxon>
        <taxon>Streptosporangiales</taxon>
        <taxon>Streptosporangiaceae</taxon>
        <taxon>Sphaerimonospora</taxon>
    </lineage>
</organism>
<sequence>MNARPVLVAAAPSSPTQNRHHAVQAVQRVRPDFVPTDLLRHTSKTIVMSGSVGPQQVVAKVLVDRGPFWRDKFDREVGMYRAFTRHAPPVRVPRLVDADAPAGVLVLERLTGRRLADDRYPAGPVPADDITAVLDAVASLARWEPPMPLSGWDYRERVERDYRAGLLDDDDHRALAVLLAQAGSRRCFAHGDLLPSNVRLLADSGEPGQVALLDWEFAGLYLPGFDLALLWVLLGAVSPARHLIDTRIAAADPQTRAAFTVNQALVFTRELRIHHEASPGRWRERRLSTLTRDWTAFRAQTLHPAGRHNARRPLARRGRERARQRREDHPGQAPRPPIRRPRSRPAGRLRRPVGGSETSGPGRMVVPLGPDR</sequence>
<proteinExistence type="predicted"/>
<dbReference type="AlphaFoldDB" id="A0A8J3RIM0"/>
<evidence type="ECO:0000313" key="4">
    <source>
        <dbReference type="Proteomes" id="UP000610966"/>
    </source>
</evidence>
<evidence type="ECO:0000313" key="3">
    <source>
        <dbReference type="EMBL" id="GIH73033.1"/>
    </source>
</evidence>
<keyword evidence="4" id="KW-1185">Reference proteome</keyword>
<feature type="domain" description="Aminoglycoside phosphotransferase" evidence="2">
    <location>
        <begin position="69"/>
        <end position="240"/>
    </location>
</feature>
<dbReference type="InterPro" id="IPR002575">
    <property type="entry name" value="Aminoglycoside_PTrfase"/>
</dbReference>
<dbReference type="SUPFAM" id="SSF56112">
    <property type="entry name" value="Protein kinase-like (PK-like)"/>
    <property type="match status" value="1"/>
</dbReference>
<comment type="caution">
    <text evidence="3">The sequence shown here is derived from an EMBL/GenBank/DDBJ whole genome shotgun (WGS) entry which is preliminary data.</text>
</comment>
<dbReference type="EMBL" id="BOOG01000070">
    <property type="protein sequence ID" value="GIH73033.1"/>
    <property type="molecule type" value="Genomic_DNA"/>
</dbReference>
<dbReference type="Gene3D" id="3.90.1200.10">
    <property type="match status" value="1"/>
</dbReference>
<name>A0A8J3RIM0_9ACTN</name>
<dbReference type="InterPro" id="IPR011009">
    <property type="entry name" value="Kinase-like_dom_sf"/>
</dbReference>